<feature type="coiled-coil region" evidence="5">
    <location>
        <begin position="163"/>
        <end position="190"/>
    </location>
</feature>
<proteinExistence type="inferred from homology"/>
<dbReference type="GO" id="GO:0030288">
    <property type="term" value="C:outer membrane-bounded periplasmic space"/>
    <property type="evidence" value="ECO:0007669"/>
    <property type="project" value="TreeGrafter"/>
</dbReference>
<feature type="chain" id="PRO_5019797211" evidence="6">
    <location>
        <begin position="20"/>
        <end position="317"/>
    </location>
</feature>
<comment type="similarity">
    <text evidence="2">Belongs to the bacterial solute-binding protein 8 family.</text>
</comment>
<feature type="signal peptide" evidence="6">
    <location>
        <begin position="1"/>
        <end position="19"/>
    </location>
</feature>
<name>A0A455SQK2_9CHLR</name>
<evidence type="ECO:0000313" key="8">
    <source>
        <dbReference type="EMBL" id="BBH87414.1"/>
    </source>
</evidence>
<keyword evidence="3" id="KW-0813">Transport</keyword>
<sequence length="317" mass="35390">MSNKWHWMPLLCCICLLLAACGGASQGAQEKQMRKITYFGKEIEVPVKVERTVAADTVVIEDLVMMDIPLVGGATYPDGPTPHLADKLKNMKSIGTETPNYEAILQLKPDLIFIIDRWSATIIQQLRKIAPVIVMKGEGAGHGNIATPWKENIRMLGEVYNKQARANEILKEYQQKLATAKADLEKSPEKKQLVVMTMRIRGSGIYIYTRSGYINSVLYDDLGFPVPDVVKQAQGQDNLPLEKLAEIDPDVLYLQFAPQENTNQPAALENLQKNPLWTNLKAVKNGHAFINKFPPLAWGSTSWSAVHALSVFEETLF</sequence>
<dbReference type="SUPFAM" id="SSF53807">
    <property type="entry name" value="Helical backbone' metal receptor"/>
    <property type="match status" value="1"/>
</dbReference>
<dbReference type="CDD" id="cd01146">
    <property type="entry name" value="FhuD"/>
    <property type="match status" value="1"/>
</dbReference>
<keyword evidence="5" id="KW-0175">Coiled coil</keyword>
<evidence type="ECO:0000256" key="1">
    <source>
        <dbReference type="ARBA" id="ARBA00004196"/>
    </source>
</evidence>
<keyword evidence="4 6" id="KW-0732">Signal</keyword>
<dbReference type="EMBL" id="AP019376">
    <property type="protein sequence ID" value="BBH87414.1"/>
    <property type="molecule type" value="Genomic_DNA"/>
</dbReference>
<evidence type="ECO:0000259" key="7">
    <source>
        <dbReference type="PROSITE" id="PS50983"/>
    </source>
</evidence>
<accession>A0A455SQK2</accession>
<dbReference type="InterPro" id="IPR051313">
    <property type="entry name" value="Bact_iron-sidero_bind"/>
</dbReference>
<dbReference type="InterPro" id="IPR002491">
    <property type="entry name" value="ABC_transptr_periplasmic_BD"/>
</dbReference>
<evidence type="ECO:0000256" key="5">
    <source>
        <dbReference type="SAM" id="Coils"/>
    </source>
</evidence>
<dbReference type="PANTHER" id="PTHR30532">
    <property type="entry name" value="IRON III DICITRATE-BINDING PERIPLASMIC PROTEIN"/>
    <property type="match status" value="1"/>
</dbReference>
<protein>
    <submittedName>
        <fullName evidence="8">Iron-uptake system-binding protein</fullName>
    </submittedName>
</protein>
<dbReference type="PANTHER" id="PTHR30532:SF10">
    <property type="entry name" value="IRON-UPTAKE SYSTEM-BINDING PROTEIN"/>
    <property type="match status" value="1"/>
</dbReference>
<organism evidence="8">
    <name type="scientific">Thermosporothrix sp. COM3</name>
    <dbReference type="NCBI Taxonomy" id="2490863"/>
    <lineage>
        <taxon>Bacteria</taxon>
        <taxon>Bacillati</taxon>
        <taxon>Chloroflexota</taxon>
        <taxon>Ktedonobacteria</taxon>
        <taxon>Ktedonobacterales</taxon>
        <taxon>Thermosporotrichaceae</taxon>
        <taxon>Thermosporothrix</taxon>
    </lineage>
</organism>
<dbReference type="Gene3D" id="3.40.50.1980">
    <property type="entry name" value="Nitrogenase molybdenum iron protein domain"/>
    <property type="match status" value="2"/>
</dbReference>
<dbReference type="GO" id="GO:1901678">
    <property type="term" value="P:iron coordination entity transport"/>
    <property type="evidence" value="ECO:0007669"/>
    <property type="project" value="UniProtKB-ARBA"/>
</dbReference>
<comment type="subcellular location">
    <subcellularLocation>
        <location evidence="1">Cell envelope</location>
    </subcellularLocation>
</comment>
<dbReference type="AlphaFoldDB" id="A0A455SQK2"/>
<dbReference type="PROSITE" id="PS50983">
    <property type="entry name" value="FE_B12_PBP"/>
    <property type="match status" value="1"/>
</dbReference>
<evidence type="ECO:0000256" key="3">
    <source>
        <dbReference type="ARBA" id="ARBA00022448"/>
    </source>
</evidence>
<reference evidence="8" key="1">
    <citation type="submission" date="2018-12" db="EMBL/GenBank/DDBJ databases">
        <title>Novel natural products biosynthetic potential of the class Ktedonobacteria.</title>
        <authorList>
            <person name="Zheng Y."/>
            <person name="Saitou A."/>
            <person name="Wang C.M."/>
            <person name="Toyoda A."/>
            <person name="Minakuchi Y."/>
            <person name="Sekiguchi Y."/>
            <person name="Ueda K."/>
            <person name="Takano H."/>
            <person name="Sakai Y."/>
            <person name="Yokota A."/>
            <person name="Yabe S."/>
        </authorList>
    </citation>
    <scope>NUCLEOTIDE SEQUENCE</scope>
    <source>
        <strain evidence="8">COM3</strain>
    </source>
</reference>
<dbReference type="Pfam" id="PF01497">
    <property type="entry name" value="Peripla_BP_2"/>
    <property type="match status" value="1"/>
</dbReference>
<evidence type="ECO:0000256" key="2">
    <source>
        <dbReference type="ARBA" id="ARBA00008814"/>
    </source>
</evidence>
<gene>
    <name evidence="8" type="ORF">KTC_21650</name>
</gene>
<feature type="domain" description="Fe/B12 periplasmic-binding" evidence="7">
    <location>
        <begin position="51"/>
        <end position="317"/>
    </location>
</feature>
<evidence type="ECO:0000256" key="4">
    <source>
        <dbReference type="ARBA" id="ARBA00022729"/>
    </source>
</evidence>
<dbReference type="PROSITE" id="PS51257">
    <property type="entry name" value="PROKAR_LIPOPROTEIN"/>
    <property type="match status" value="1"/>
</dbReference>
<evidence type="ECO:0000256" key="6">
    <source>
        <dbReference type="SAM" id="SignalP"/>
    </source>
</evidence>